<evidence type="ECO:0000313" key="8">
    <source>
        <dbReference type="Proteomes" id="UP001157109"/>
    </source>
</evidence>
<evidence type="ECO:0000256" key="6">
    <source>
        <dbReference type="SAM" id="Phobius"/>
    </source>
</evidence>
<keyword evidence="4 6" id="KW-1133">Transmembrane helix</keyword>
<evidence type="ECO:0000256" key="4">
    <source>
        <dbReference type="ARBA" id="ARBA00022989"/>
    </source>
</evidence>
<accession>A0ABQ6HP40</accession>
<feature type="transmembrane region" description="Helical" evidence="6">
    <location>
        <begin position="68"/>
        <end position="88"/>
    </location>
</feature>
<organism evidence="7 8">
    <name type="scientific">Arsenicicoccus piscis</name>
    <dbReference type="NCBI Taxonomy" id="673954"/>
    <lineage>
        <taxon>Bacteria</taxon>
        <taxon>Bacillati</taxon>
        <taxon>Actinomycetota</taxon>
        <taxon>Actinomycetes</taxon>
        <taxon>Micrococcales</taxon>
        <taxon>Intrasporangiaceae</taxon>
        <taxon>Arsenicicoccus</taxon>
    </lineage>
</organism>
<name>A0ABQ6HP40_9MICO</name>
<evidence type="ECO:0000256" key="3">
    <source>
        <dbReference type="ARBA" id="ARBA00022692"/>
    </source>
</evidence>
<dbReference type="PANTHER" id="PTHR23513">
    <property type="entry name" value="INTEGRAL MEMBRANE EFFLUX PROTEIN-RELATED"/>
    <property type="match status" value="1"/>
</dbReference>
<keyword evidence="2" id="KW-1003">Cell membrane</keyword>
<evidence type="ECO:0000256" key="5">
    <source>
        <dbReference type="ARBA" id="ARBA00023136"/>
    </source>
</evidence>
<dbReference type="EMBL" id="BSUJ01000001">
    <property type="protein sequence ID" value="GMA20229.1"/>
    <property type="molecule type" value="Genomic_DNA"/>
</dbReference>
<keyword evidence="5 6" id="KW-0472">Membrane</keyword>
<dbReference type="InterPro" id="IPR036259">
    <property type="entry name" value="MFS_trans_sf"/>
</dbReference>
<keyword evidence="3 6" id="KW-0812">Transmembrane</keyword>
<evidence type="ECO:0000256" key="1">
    <source>
        <dbReference type="ARBA" id="ARBA00004651"/>
    </source>
</evidence>
<feature type="transmembrane region" description="Helical" evidence="6">
    <location>
        <begin position="134"/>
        <end position="154"/>
    </location>
</feature>
<gene>
    <name evidence="7" type="ORF">GCM10025862_22500</name>
</gene>
<evidence type="ECO:0000256" key="2">
    <source>
        <dbReference type="ARBA" id="ARBA00022475"/>
    </source>
</evidence>
<feature type="transmembrane region" description="Helical" evidence="6">
    <location>
        <begin position="44"/>
        <end position="61"/>
    </location>
</feature>
<sequence length="188" mass="19518">MRRWVWVIVVAFGILNAVSAGGWLVLGPVVAKATAGFGERGWGLALSVESVGLLVGTVLLLRLRLRRPLLAGMIAVAGVALPILALGGGLTAPWVATAALFAGVGSAIFGVAWDTALQQHVPQAALSRVYSYDMLGSFVAMPVGQLAWGLIASAVDPHRLMVVSGVVYLIVALGTLTIRSVRTLPDQA</sequence>
<proteinExistence type="predicted"/>
<evidence type="ECO:0008006" key="9">
    <source>
        <dbReference type="Google" id="ProtNLM"/>
    </source>
</evidence>
<protein>
    <recommendedName>
        <fullName evidence="9">MFS transporter</fullName>
    </recommendedName>
</protein>
<evidence type="ECO:0000313" key="7">
    <source>
        <dbReference type="EMBL" id="GMA20229.1"/>
    </source>
</evidence>
<dbReference type="Proteomes" id="UP001157109">
    <property type="component" value="Unassembled WGS sequence"/>
</dbReference>
<feature type="transmembrane region" description="Helical" evidence="6">
    <location>
        <begin position="94"/>
        <end position="113"/>
    </location>
</feature>
<reference evidence="8" key="1">
    <citation type="journal article" date="2019" name="Int. J. Syst. Evol. Microbiol.">
        <title>The Global Catalogue of Microorganisms (GCM) 10K type strain sequencing project: providing services to taxonomists for standard genome sequencing and annotation.</title>
        <authorList>
            <consortium name="The Broad Institute Genomics Platform"/>
            <consortium name="The Broad Institute Genome Sequencing Center for Infectious Disease"/>
            <person name="Wu L."/>
            <person name="Ma J."/>
        </authorList>
    </citation>
    <scope>NUCLEOTIDE SEQUENCE [LARGE SCALE GENOMIC DNA]</scope>
    <source>
        <strain evidence="8">NBRC 105830</strain>
    </source>
</reference>
<comment type="subcellular location">
    <subcellularLocation>
        <location evidence="1">Cell membrane</location>
        <topology evidence="1">Multi-pass membrane protein</topology>
    </subcellularLocation>
</comment>
<comment type="caution">
    <text evidence="7">The sequence shown here is derived from an EMBL/GenBank/DDBJ whole genome shotgun (WGS) entry which is preliminary data.</text>
</comment>
<keyword evidence="8" id="KW-1185">Reference proteome</keyword>
<dbReference type="Gene3D" id="1.20.1250.20">
    <property type="entry name" value="MFS general substrate transporter like domains"/>
    <property type="match status" value="1"/>
</dbReference>
<dbReference type="SUPFAM" id="SSF103473">
    <property type="entry name" value="MFS general substrate transporter"/>
    <property type="match status" value="1"/>
</dbReference>
<feature type="transmembrane region" description="Helical" evidence="6">
    <location>
        <begin position="160"/>
        <end position="178"/>
    </location>
</feature>
<dbReference type="PANTHER" id="PTHR23513:SF11">
    <property type="entry name" value="STAPHYLOFERRIN A TRANSPORTER"/>
    <property type="match status" value="1"/>
</dbReference>